<keyword evidence="2" id="KW-0964">Secreted</keyword>
<dbReference type="SUPFAM" id="SSF50494">
    <property type="entry name" value="Trypsin-like serine proteases"/>
    <property type="match status" value="1"/>
</dbReference>
<evidence type="ECO:0000256" key="5">
    <source>
        <dbReference type="ARBA" id="ARBA00022859"/>
    </source>
</evidence>
<dbReference type="Pfam" id="PF00089">
    <property type="entry name" value="Trypsin"/>
    <property type="match status" value="1"/>
</dbReference>
<dbReference type="PANTHER" id="PTHR24256">
    <property type="entry name" value="TRYPTASE-RELATED"/>
    <property type="match status" value="1"/>
</dbReference>
<dbReference type="CDD" id="cd00190">
    <property type="entry name" value="Tryp_SPc"/>
    <property type="match status" value="1"/>
</dbReference>
<dbReference type="PROSITE" id="PS50240">
    <property type="entry name" value="TRYPSIN_DOM"/>
    <property type="match status" value="1"/>
</dbReference>
<evidence type="ECO:0000256" key="6">
    <source>
        <dbReference type="ARBA" id="ARBA00023157"/>
    </source>
</evidence>
<dbReference type="Gene3D" id="2.40.10.10">
    <property type="entry name" value="Trypsin-like serine proteases"/>
    <property type="match status" value="2"/>
</dbReference>
<dbReference type="InterPro" id="IPR043504">
    <property type="entry name" value="Peptidase_S1_PA_chymotrypsin"/>
</dbReference>
<reference evidence="12" key="1">
    <citation type="submission" date="2013-03" db="EMBL/GenBank/DDBJ databases">
        <title>The Genome Sequence of Anopheles minimus MINIMUS1.</title>
        <authorList>
            <consortium name="The Broad Institute Genomics Platform"/>
            <person name="Neafsey D.E."/>
            <person name="Walton C."/>
            <person name="Walker B."/>
            <person name="Young S.K."/>
            <person name="Zeng Q."/>
            <person name="Gargeya S."/>
            <person name="Fitzgerald M."/>
            <person name="Haas B."/>
            <person name="Abouelleil A."/>
            <person name="Allen A.W."/>
            <person name="Alvarado L."/>
            <person name="Arachchi H.M."/>
            <person name="Berlin A.M."/>
            <person name="Chapman S.B."/>
            <person name="Gainer-Dewar J."/>
            <person name="Goldberg J."/>
            <person name="Griggs A."/>
            <person name="Gujja S."/>
            <person name="Hansen M."/>
            <person name="Howarth C."/>
            <person name="Imamovic A."/>
            <person name="Ireland A."/>
            <person name="Larimer J."/>
            <person name="McCowan C."/>
            <person name="Murphy C."/>
            <person name="Pearson M."/>
            <person name="Poon T.W."/>
            <person name="Priest M."/>
            <person name="Roberts A."/>
            <person name="Saif S."/>
            <person name="Shea T."/>
            <person name="Sisk P."/>
            <person name="Sykes S."/>
            <person name="Wortman J."/>
            <person name="Nusbaum C."/>
            <person name="Birren B."/>
        </authorList>
    </citation>
    <scope>NUCLEOTIDE SEQUENCE [LARGE SCALE GENOMIC DNA]</scope>
    <source>
        <strain evidence="12">MINIMUS1</strain>
    </source>
</reference>
<dbReference type="STRING" id="112268.A0A182W1T5"/>
<dbReference type="SMART" id="SM00020">
    <property type="entry name" value="Tryp_SPc"/>
    <property type="match status" value="1"/>
</dbReference>
<evidence type="ECO:0000256" key="4">
    <source>
        <dbReference type="ARBA" id="ARBA00022729"/>
    </source>
</evidence>
<evidence type="ECO:0000256" key="8">
    <source>
        <dbReference type="ARBA" id="ARBA00024195"/>
    </source>
</evidence>
<dbReference type="AlphaFoldDB" id="A0A182W1T5"/>
<keyword evidence="12" id="KW-1185">Reference proteome</keyword>
<dbReference type="InterPro" id="IPR001254">
    <property type="entry name" value="Trypsin_dom"/>
</dbReference>
<feature type="chain" id="PRO_5013017719" description="Peptidase S1 domain-containing protein" evidence="9">
    <location>
        <begin position="32"/>
        <end position="403"/>
    </location>
</feature>
<protein>
    <recommendedName>
        <fullName evidence="10">Peptidase S1 domain-containing protein</fullName>
    </recommendedName>
</protein>
<accession>A0A182W1T5</accession>
<sequence>MDCRRRIKIINWRRIVLVVLLTNHAYLPAAGNTVGSTNQQRFESCNNNTGICVEADLCKDGKLDTDRNFLLTPRNGMESEEECTKDDGICCGFPEDEPNSGESAPFILTSTEEPDDPESRQCGQRANFPIADDQVYETHRYEFPWNVALFSSSDEPNPSKTFLCGGTLIEDFAVLTTAECVSGANSTNLSVELGRIDLNEGDNIKHQKLKVDQVIVHTGYVASNRMNNIALLILKNAAQSGRAVNRVCLADKSLTFDDSSLCYVVGWSEAENESQPDRKLKLPSSIASVQECTASIRRNGGVKNYKMPKQHFCTRKMENNFPCERAPGSGFVCEASPAGTESHYFLLGIASHSIRNCPQHDFNDVFLSIPDFIQWVDGHMKHHDRSTIYYRPNPSSEENMSIA</sequence>
<keyword evidence="4 9" id="KW-0732">Signal</keyword>
<dbReference type="GO" id="GO:0004252">
    <property type="term" value="F:serine-type endopeptidase activity"/>
    <property type="evidence" value="ECO:0007669"/>
    <property type="project" value="InterPro"/>
</dbReference>
<keyword evidence="7" id="KW-0325">Glycoprotein</keyword>
<dbReference type="Proteomes" id="UP000075920">
    <property type="component" value="Unassembled WGS sequence"/>
</dbReference>
<dbReference type="FunFam" id="2.40.10.10:FF:000068">
    <property type="entry name" value="transmembrane protease serine 2"/>
    <property type="match status" value="1"/>
</dbReference>
<keyword evidence="3" id="KW-0399">Innate immunity</keyword>
<keyword evidence="6" id="KW-1015">Disulfide bond</keyword>
<comment type="similarity">
    <text evidence="8">Belongs to the peptidase S1 family. CLIP subfamily.</text>
</comment>
<dbReference type="GO" id="GO:0005576">
    <property type="term" value="C:extracellular region"/>
    <property type="evidence" value="ECO:0007669"/>
    <property type="project" value="UniProtKB-SubCell"/>
</dbReference>
<feature type="domain" description="Peptidase S1" evidence="10">
    <location>
        <begin position="130"/>
        <end position="381"/>
    </location>
</feature>
<dbReference type="GO" id="GO:0045087">
    <property type="term" value="P:innate immune response"/>
    <property type="evidence" value="ECO:0007669"/>
    <property type="project" value="UniProtKB-KW"/>
</dbReference>
<evidence type="ECO:0000259" key="10">
    <source>
        <dbReference type="PROSITE" id="PS50240"/>
    </source>
</evidence>
<evidence type="ECO:0000256" key="7">
    <source>
        <dbReference type="ARBA" id="ARBA00023180"/>
    </source>
</evidence>
<dbReference type="GO" id="GO:0006508">
    <property type="term" value="P:proteolysis"/>
    <property type="evidence" value="ECO:0007669"/>
    <property type="project" value="InterPro"/>
</dbReference>
<evidence type="ECO:0000313" key="12">
    <source>
        <dbReference type="Proteomes" id="UP000075920"/>
    </source>
</evidence>
<reference evidence="11" key="2">
    <citation type="submission" date="2020-05" db="UniProtKB">
        <authorList>
            <consortium name="EnsemblMetazoa"/>
        </authorList>
    </citation>
    <scope>IDENTIFICATION</scope>
    <source>
        <strain evidence="11">MINIMUS1</strain>
    </source>
</reference>
<evidence type="ECO:0000256" key="2">
    <source>
        <dbReference type="ARBA" id="ARBA00022525"/>
    </source>
</evidence>
<proteinExistence type="inferred from homology"/>
<organism evidence="11 12">
    <name type="scientific">Anopheles minimus</name>
    <dbReference type="NCBI Taxonomy" id="112268"/>
    <lineage>
        <taxon>Eukaryota</taxon>
        <taxon>Metazoa</taxon>
        <taxon>Ecdysozoa</taxon>
        <taxon>Arthropoda</taxon>
        <taxon>Hexapoda</taxon>
        <taxon>Insecta</taxon>
        <taxon>Pterygota</taxon>
        <taxon>Neoptera</taxon>
        <taxon>Endopterygota</taxon>
        <taxon>Diptera</taxon>
        <taxon>Nematocera</taxon>
        <taxon>Culicoidea</taxon>
        <taxon>Culicidae</taxon>
        <taxon>Anophelinae</taxon>
        <taxon>Anopheles</taxon>
    </lineage>
</organism>
<evidence type="ECO:0000256" key="3">
    <source>
        <dbReference type="ARBA" id="ARBA00022588"/>
    </source>
</evidence>
<keyword evidence="5" id="KW-0391">Immunity</keyword>
<evidence type="ECO:0000256" key="9">
    <source>
        <dbReference type="SAM" id="SignalP"/>
    </source>
</evidence>
<comment type="subcellular location">
    <subcellularLocation>
        <location evidence="1">Secreted</location>
    </subcellularLocation>
</comment>
<dbReference type="EnsemblMetazoa" id="AMIN004295-RA">
    <property type="protein sequence ID" value="AMIN004295-PA"/>
    <property type="gene ID" value="AMIN004295"/>
</dbReference>
<dbReference type="InterPro" id="IPR051487">
    <property type="entry name" value="Ser/Thr_Proteases_Immune/Dev"/>
</dbReference>
<name>A0A182W1T5_9DIPT</name>
<dbReference type="VEuPathDB" id="VectorBase:AMIN004295"/>
<feature type="signal peptide" evidence="9">
    <location>
        <begin position="1"/>
        <end position="31"/>
    </location>
</feature>
<dbReference type="InterPro" id="IPR009003">
    <property type="entry name" value="Peptidase_S1_PA"/>
</dbReference>
<evidence type="ECO:0000256" key="1">
    <source>
        <dbReference type="ARBA" id="ARBA00004613"/>
    </source>
</evidence>
<evidence type="ECO:0000313" key="11">
    <source>
        <dbReference type="EnsemblMetazoa" id="AMIN004295-PA"/>
    </source>
</evidence>